<dbReference type="EMBL" id="CP001751">
    <property type="protein sequence ID" value="ADE38427.1"/>
    <property type="molecule type" value="Genomic_DNA"/>
</dbReference>
<evidence type="ECO:0000256" key="1">
    <source>
        <dbReference type="ARBA" id="ARBA00022825"/>
    </source>
</evidence>
<gene>
    <name evidence="3" type="ordered locus">SAR116_0184</name>
</gene>
<keyword evidence="1" id="KW-0720">Serine protease</keyword>
<reference evidence="3 4" key="1">
    <citation type="journal article" date="2010" name="J. Bacteriol.">
        <title>Complete genome sequence of "Candidatus Puniceispirillum marinum" IMCC1322, a representative of the SAR116 clade in the Alphaproteobacteria.</title>
        <authorList>
            <person name="Oh H.M."/>
            <person name="Kwon K.K."/>
            <person name="Kang I."/>
            <person name="Kang S.G."/>
            <person name="Lee J.H."/>
            <person name="Kim S.J."/>
            <person name="Cho J.C."/>
        </authorList>
    </citation>
    <scope>NUCLEOTIDE SEQUENCE [LARGE SCALE GENOMIC DNA]</scope>
    <source>
        <strain evidence="3 4">IMCC1322</strain>
    </source>
</reference>
<dbReference type="KEGG" id="apb:SAR116_0184"/>
<dbReference type="AlphaFoldDB" id="D5BPE5"/>
<protein>
    <submittedName>
        <fullName evidence="3">Peptidase S1 and S6, chymotrypsin/Hap</fullName>
        <ecNumber evidence="3">3.4.21.-</ecNumber>
    </submittedName>
</protein>
<dbReference type="RefSeq" id="WP_013045057.1">
    <property type="nucleotide sequence ID" value="NC_014010.1"/>
</dbReference>
<dbReference type="Proteomes" id="UP000007460">
    <property type="component" value="Chromosome"/>
</dbReference>
<dbReference type="HOGENOM" id="CLU_020120_1_1_5"/>
<dbReference type="PANTHER" id="PTHR22939">
    <property type="entry name" value="SERINE PROTEASE FAMILY S1C HTRA-RELATED"/>
    <property type="match status" value="1"/>
</dbReference>
<feature type="chain" id="PRO_5003070016" evidence="2">
    <location>
        <begin position="29"/>
        <end position="423"/>
    </location>
</feature>
<organism evidence="3 4">
    <name type="scientific">Puniceispirillum marinum (strain IMCC1322)</name>
    <dbReference type="NCBI Taxonomy" id="488538"/>
    <lineage>
        <taxon>Bacteria</taxon>
        <taxon>Pseudomonadati</taxon>
        <taxon>Pseudomonadota</taxon>
        <taxon>Alphaproteobacteria</taxon>
        <taxon>Candidatus Puniceispirillales</taxon>
        <taxon>Candidatus Puniceispirillaceae</taxon>
        <taxon>Candidatus Puniceispirillum</taxon>
    </lineage>
</organism>
<sequence>MNNFSLFFRNTFTCAVIFILCGLSFSNADPIEDANSYAVRIKSSINNSIYYDGGAGTSNGAGFLVDKERGWVITNAHVSGYGTAELEVSFKDERYSTAQVLYADNELDLALVMVSKRKIPNNAIEAKLECSNMILNGREVAAFGHPEGLSYSASRGIISQVRVYDRVDWIQTDAAINSGNSGGPLIDLETGKVLGVNSMALEDTEGLNFAVPAKPICRILEIIRSGGSPLPPRLPISFAENEETEEYMIVAGNRYGELPKGIQIGDLVTKVNGIEVKSPTEVHTMLRGGEGKAIFTIEHDNTESDIEIEFPFEEEYLSEPYVLVDGALIAEARFNEFRYNDSLFQIHSLENGSYGSRAGLFAYAYIMAINGKKPETISEIYKSLNVDKEVKLMLRTWSSRDQYLYDFYEVVYKPDEIELKNAM</sequence>
<dbReference type="PANTHER" id="PTHR22939:SF129">
    <property type="entry name" value="SERINE PROTEASE HTRA2, MITOCHONDRIAL"/>
    <property type="match status" value="1"/>
</dbReference>
<dbReference type="GO" id="GO:0004252">
    <property type="term" value="F:serine-type endopeptidase activity"/>
    <property type="evidence" value="ECO:0007669"/>
    <property type="project" value="InterPro"/>
</dbReference>
<keyword evidence="2" id="KW-0732">Signal</keyword>
<evidence type="ECO:0000313" key="3">
    <source>
        <dbReference type="EMBL" id="ADE38427.1"/>
    </source>
</evidence>
<dbReference type="InterPro" id="IPR036034">
    <property type="entry name" value="PDZ_sf"/>
</dbReference>
<evidence type="ECO:0000256" key="2">
    <source>
        <dbReference type="SAM" id="SignalP"/>
    </source>
</evidence>
<dbReference type="GO" id="GO:0006508">
    <property type="term" value="P:proteolysis"/>
    <property type="evidence" value="ECO:0007669"/>
    <property type="project" value="InterPro"/>
</dbReference>
<proteinExistence type="predicted"/>
<dbReference type="InterPro" id="IPR001940">
    <property type="entry name" value="Peptidase_S1C"/>
</dbReference>
<dbReference type="InterPro" id="IPR009003">
    <property type="entry name" value="Peptidase_S1_PA"/>
</dbReference>
<dbReference type="STRING" id="488538.SAR116_0184"/>
<keyword evidence="1" id="KW-0645">Protease</keyword>
<dbReference type="Gene3D" id="2.30.42.10">
    <property type="match status" value="1"/>
</dbReference>
<dbReference type="eggNOG" id="COG0265">
    <property type="taxonomic scope" value="Bacteria"/>
</dbReference>
<feature type="signal peptide" evidence="2">
    <location>
        <begin position="1"/>
        <end position="28"/>
    </location>
</feature>
<dbReference type="PRINTS" id="PR00834">
    <property type="entry name" value="PROTEASES2C"/>
</dbReference>
<dbReference type="SUPFAM" id="SSF50156">
    <property type="entry name" value="PDZ domain-like"/>
    <property type="match status" value="2"/>
</dbReference>
<accession>D5BPE5</accession>
<dbReference type="Gene3D" id="2.40.10.120">
    <property type="match status" value="1"/>
</dbReference>
<name>D5BPE5_PUNMI</name>
<dbReference type="EC" id="3.4.21.-" evidence="3"/>
<evidence type="ECO:0000313" key="4">
    <source>
        <dbReference type="Proteomes" id="UP000007460"/>
    </source>
</evidence>
<dbReference type="Pfam" id="PF13365">
    <property type="entry name" value="Trypsin_2"/>
    <property type="match status" value="1"/>
</dbReference>
<dbReference type="SUPFAM" id="SSF50494">
    <property type="entry name" value="Trypsin-like serine proteases"/>
    <property type="match status" value="1"/>
</dbReference>
<dbReference type="OrthoDB" id="7320726at2"/>
<keyword evidence="4" id="KW-1185">Reference proteome</keyword>
<keyword evidence="3" id="KW-0378">Hydrolase</keyword>